<comment type="catalytic activity">
    <reaction evidence="12">
        <text>a [peptide]-C-terminal glycine + 2 L-ascorbate + O2 = a [peptide]-C-terminal (2S)-2-hydroxyglycine + 2 monodehydro-L-ascorbate radical + H2O</text>
        <dbReference type="Rhea" id="RHEA:21452"/>
        <dbReference type="Rhea" id="RHEA-COMP:13486"/>
        <dbReference type="Rhea" id="RHEA-COMP:15321"/>
        <dbReference type="ChEBI" id="CHEBI:15377"/>
        <dbReference type="ChEBI" id="CHEBI:15379"/>
        <dbReference type="ChEBI" id="CHEBI:38290"/>
        <dbReference type="ChEBI" id="CHEBI:59513"/>
        <dbReference type="ChEBI" id="CHEBI:137000"/>
        <dbReference type="ChEBI" id="CHEBI:142768"/>
        <dbReference type="EC" id="1.14.17.3"/>
    </reaction>
</comment>
<feature type="disulfide bond" evidence="14">
    <location>
        <begin position="274"/>
        <end position="319"/>
    </location>
</feature>
<evidence type="ECO:0000256" key="8">
    <source>
        <dbReference type="ARBA" id="ARBA00023008"/>
    </source>
</evidence>
<dbReference type="SUPFAM" id="SSF57667">
    <property type="entry name" value="beta-beta-alpha zinc fingers"/>
    <property type="match status" value="2"/>
</dbReference>
<keyword evidence="8 13" id="KW-0186">Copper</keyword>
<feature type="binding site" evidence="13">
    <location>
        <position position="518"/>
    </location>
    <ligand>
        <name>Cu(2+)</name>
        <dbReference type="ChEBI" id="CHEBI:29036"/>
        <label>1</label>
        <note>catalytic</note>
    </ligand>
</feature>
<evidence type="ECO:0000256" key="16">
    <source>
        <dbReference type="SAM" id="Coils"/>
    </source>
</evidence>
<dbReference type="InterPro" id="IPR014784">
    <property type="entry name" value="Cu2_ascorb_mOase-like_C"/>
</dbReference>
<keyword evidence="4" id="KW-0964">Secreted</keyword>
<feature type="binding site" evidence="13">
    <location>
        <position position="300"/>
    </location>
    <ligand>
        <name>Cu(2+)</name>
        <dbReference type="ChEBI" id="CHEBI:29036"/>
        <label>1</label>
        <note>catalytic</note>
    </ligand>
</feature>
<feature type="binding site" evidence="13">
    <location>
        <position position="301"/>
    </location>
    <ligand>
        <name>Cu(2+)</name>
        <dbReference type="ChEBI" id="CHEBI:29036"/>
        <label>1</label>
        <note>catalytic</note>
    </ligand>
</feature>
<evidence type="ECO:0000256" key="13">
    <source>
        <dbReference type="PIRSR" id="PIRSR600720-2"/>
    </source>
</evidence>
<name>A0A6H5IE57_9HYME</name>
<feature type="binding site" evidence="13">
    <location>
        <position position="447"/>
    </location>
    <ligand>
        <name>Cu(2+)</name>
        <dbReference type="ChEBI" id="CHEBI:29036"/>
        <label>1</label>
        <note>catalytic</note>
    </ligand>
</feature>
<dbReference type="AlphaFoldDB" id="A0A6H5IE57"/>
<reference evidence="18 19" key="1">
    <citation type="submission" date="2020-02" db="EMBL/GenBank/DDBJ databases">
        <authorList>
            <person name="Ferguson B K."/>
        </authorList>
    </citation>
    <scope>NUCLEOTIDE SEQUENCE [LARGE SCALE GENOMIC DNA]</scope>
</reference>
<evidence type="ECO:0000256" key="3">
    <source>
        <dbReference type="ARBA" id="ARBA00012689"/>
    </source>
</evidence>
<keyword evidence="10 14" id="KW-1015">Disulfide bond</keyword>
<evidence type="ECO:0000259" key="17">
    <source>
        <dbReference type="PROSITE" id="PS50157"/>
    </source>
</evidence>
<keyword evidence="15" id="KW-0863">Zinc-finger</keyword>
<keyword evidence="6" id="KW-0732">Signal</keyword>
<dbReference type="GO" id="GO:0005507">
    <property type="term" value="F:copper ion binding"/>
    <property type="evidence" value="ECO:0007669"/>
    <property type="project" value="InterPro"/>
</dbReference>
<feature type="disulfide bond" evidence="14">
    <location>
        <begin position="498"/>
        <end position="519"/>
    </location>
</feature>
<evidence type="ECO:0000256" key="9">
    <source>
        <dbReference type="ARBA" id="ARBA00023033"/>
    </source>
</evidence>
<dbReference type="InterPro" id="IPR024548">
    <property type="entry name" value="Cu2_monoox_C"/>
</dbReference>
<dbReference type="PANTHER" id="PTHR10680">
    <property type="entry name" value="PEPTIDYL-GLYCINE ALPHA-AMIDATING MONOOXYGENASE"/>
    <property type="match status" value="1"/>
</dbReference>
<evidence type="ECO:0000256" key="4">
    <source>
        <dbReference type="ARBA" id="ARBA00022525"/>
    </source>
</evidence>
<dbReference type="InterPro" id="IPR013087">
    <property type="entry name" value="Znf_C2H2_type"/>
</dbReference>
<evidence type="ECO:0000256" key="5">
    <source>
        <dbReference type="ARBA" id="ARBA00022723"/>
    </source>
</evidence>
<dbReference type="Gene3D" id="2.60.120.310">
    <property type="entry name" value="Copper type II, ascorbate-dependent monooxygenase, N-terminal domain"/>
    <property type="match status" value="1"/>
</dbReference>
<dbReference type="Pfam" id="PF00096">
    <property type="entry name" value="zf-C2H2"/>
    <property type="match status" value="2"/>
</dbReference>
<keyword evidence="19" id="KW-1185">Reference proteome</keyword>
<dbReference type="PANTHER" id="PTHR10680:SF14">
    <property type="entry name" value="PEPTIDYL-GLYCINE ALPHA-AMIDATING MONOOXYGENASE"/>
    <property type="match status" value="1"/>
</dbReference>
<dbReference type="Pfam" id="PF03712">
    <property type="entry name" value="Cu2_monoox_C"/>
    <property type="match status" value="1"/>
</dbReference>
<dbReference type="Proteomes" id="UP000479190">
    <property type="component" value="Unassembled WGS sequence"/>
</dbReference>
<dbReference type="GO" id="GO:0016020">
    <property type="term" value="C:membrane"/>
    <property type="evidence" value="ECO:0007669"/>
    <property type="project" value="InterPro"/>
</dbReference>
<dbReference type="EC" id="1.14.17.3" evidence="3"/>
<dbReference type="EMBL" id="CADCXV010000699">
    <property type="protein sequence ID" value="CAB0033099.1"/>
    <property type="molecule type" value="Genomic_DNA"/>
</dbReference>
<dbReference type="InterPro" id="IPR014783">
    <property type="entry name" value="Cu2_ascorb_mOase_CS-2"/>
</dbReference>
<dbReference type="GO" id="GO:0006518">
    <property type="term" value="P:peptide metabolic process"/>
    <property type="evidence" value="ECO:0007669"/>
    <property type="project" value="InterPro"/>
</dbReference>
<dbReference type="OrthoDB" id="10044505at2759"/>
<comment type="subcellular location">
    <subcellularLocation>
        <location evidence="1">Secreted</location>
    </subcellularLocation>
</comment>
<dbReference type="InterPro" id="IPR000323">
    <property type="entry name" value="Cu2_ascorb_mOase_N"/>
</dbReference>
<dbReference type="InterPro" id="IPR000720">
    <property type="entry name" value="PHM/PAL"/>
</dbReference>
<gene>
    <name evidence="18" type="ORF">TBRA_LOCUS5019</name>
</gene>
<evidence type="ECO:0000256" key="1">
    <source>
        <dbReference type="ARBA" id="ARBA00004613"/>
    </source>
</evidence>
<dbReference type="SUPFAM" id="SSF49742">
    <property type="entry name" value="PHM/PNGase F"/>
    <property type="match status" value="2"/>
</dbReference>
<keyword evidence="11" id="KW-0325">Glycoprotein</keyword>
<feature type="binding site" evidence="13">
    <location>
        <position position="376"/>
    </location>
    <ligand>
        <name>Cu(2+)</name>
        <dbReference type="ChEBI" id="CHEBI:29036"/>
        <label>1</label>
        <note>catalytic</note>
    </ligand>
</feature>
<evidence type="ECO:0000256" key="2">
    <source>
        <dbReference type="ARBA" id="ARBA00010676"/>
    </source>
</evidence>
<dbReference type="Gene3D" id="2.60.120.230">
    <property type="match status" value="1"/>
</dbReference>
<comment type="similarity">
    <text evidence="2">Belongs to the copper type II ascorbate-dependent monooxygenase family.</text>
</comment>
<evidence type="ECO:0000256" key="10">
    <source>
        <dbReference type="ARBA" id="ARBA00023157"/>
    </source>
</evidence>
<evidence type="ECO:0000256" key="7">
    <source>
        <dbReference type="ARBA" id="ARBA00023002"/>
    </source>
</evidence>
<evidence type="ECO:0000313" key="18">
    <source>
        <dbReference type="EMBL" id="CAB0033099.1"/>
    </source>
</evidence>
<sequence length="566" mass="63529">MVSDIHAIFAEMFLNEDMISIDTSIRYIAKSRIHMLQEYDENHENELDDLKIEMECTDMKPNLLAVSKIEDYSLNQWQGSDEYKTGSSIRLETVGAVKKEIFGEEATELNFGRGLGEQNEKRSVLKEVNYKHRLKTHINTTHNGITPACDICGTTFTRKSHLNRHIDSVHRIIRHACDICGKVFKLRGALKRHIDSVHNKITHPCDICQKTFSDKMSKVTAKMIISAVSSVCVLLSILARCSDAAAAAEADAQVERFPFFMPNVRPNVPESYLCTPVKIDPASTYYITGFEPNATMNTAHHIILYGCGKPGSRKPVWNCGEMAHADPRLASAGPCDEDSEIIYAWARDAPRFILPPDVGFKVGAKSRVKYLVLQVHYAHIDQFADGSTDDSGVTLLVTRRPQSKLAGVQTLGTGGSIPPHSVELMEAACKISENKTLHPFAYRTHTHSLGRVVSGYVIKDDGRRWIELGKRDPLTPQMFYETSYKGTVEAGDTLAARCTMQSDRDTWTYVGGTNKDEMCNFYMMYWVENDEPLLDAWCFTPGPPTYYWHKAGLIDIPNDEASTLNQ</sequence>
<evidence type="ECO:0000256" key="15">
    <source>
        <dbReference type="PROSITE-ProRule" id="PRU00042"/>
    </source>
</evidence>
<dbReference type="InterPro" id="IPR036236">
    <property type="entry name" value="Znf_C2H2_sf"/>
</dbReference>
<feature type="disulfide bond" evidence="14">
    <location>
        <begin position="307"/>
        <end position="335"/>
    </location>
</feature>
<keyword evidence="5 13" id="KW-0479">Metal-binding</keyword>
<dbReference type="GO" id="GO:0008270">
    <property type="term" value="F:zinc ion binding"/>
    <property type="evidence" value="ECO:0007669"/>
    <property type="project" value="UniProtKB-KW"/>
</dbReference>
<keyword evidence="16" id="KW-0175">Coiled coil</keyword>
<comment type="cofactor">
    <cofactor evidence="13">
        <name>Cu(2+)</name>
        <dbReference type="ChEBI" id="CHEBI:29036"/>
    </cofactor>
    <text evidence="13">Binds 2 Cu(2+) ions per subunit.</text>
</comment>
<feature type="binding site" evidence="13">
    <location>
        <position position="445"/>
    </location>
    <ligand>
        <name>Cu(2+)</name>
        <dbReference type="ChEBI" id="CHEBI:29036"/>
        <label>1</label>
        <note>catalytic</note>
    </ligand>
</feature>
<dbReference type="Gene3D" id="3.30.160.60">
    <property type="entry name" value="Classic Zinc Finger"/>
    <property type="match status" value="2"/>
</dbReference>
<evidence type="ECO:0000256" key="6">
    <source>
        <dbReference type="ARBA" id="ARBA00022729"/>
    </source>
</evidence>
<keyword evidence="9" id="KW-0503">Monooxygenase</keyword>
<keyword evidence="15" id="KW-0862">Zinc</keyword>
<accession>A0A6H5IE57</accession>
<dbReference type="PROSITE" id="PS50157">
    <property type="entry name" value="ZINC_FINGER_C2H2_2"/>
    <property type="match status" value="2"/>
</dbReference>
<dbReference type="SMART" id="SM00355">
    <property type="entry name" value="ZnF_C2H2"/>
    <property type="match status" value="2"/>
</dbReference>
<evidence type="ECO:0000313" key="19">
    <source>
        <dbReference type="Proteomes" id="UP000479190"/>
    </source>
</evidence>
<feature type="domain" description="C2H2-type" evidence="17">
    <location>
        <begin position="175"/>
        <end position="198"/>
    </location>
</feature>
<dbReference type="PROSITE" id="PS00028">
    <property type="entry name" value="ZINC_FINGER_C2H2_1"/>
    <property type="match status" value="2"/>
</dbReference>
<keyword evidence="7" id="KW-0560">Oxidoreductase</keyword>
<dbReference type="PROSITE" id="PS00085">
    <property type="entry name" value="CU2_MONOOXYGENASE_2"/>
    <property type="match status" value="1"/>
</dbReference>
<evidence type="ECO:0000256" key="11">
    <source>
        <dbReference type="ARBA" id="ARBA00023180"/>
    </source>
</evidence>
<dbReference type="FunFam" id="2.60.120.310:FF:000005">
    <property type="entry name" value="Peptidylglycine alpha-hydroxylating monooxygenase"/>
    <property type="match status" value="1"/>
</dbReference>
<dbReference type="InterPro" id="IPR008977">
    <property type="entry name" value="PHM/PNGase_F_dom_sf"/>
</dbReference>
<feature type="domain" description="C2H2-type" evidence="17">
    <location>
        <begin position="147"/>
        <end position="170"/>
    </location>
</feature>
<evidence type="ECO:0000256" key="12">
    <source>
        <dbReference type="ARBA" id="ARBA00048431"/>
    </source>
</evidence>
<feature type="coiled-coil region" evidence="16">
    <location>
        <begin position="33"/>
        <end position="60"/>
    </location>
</feature>
<evidence type="ECO:0000256" key="14">
    <source>
        <dbReference type="PIRSR" id="PIRSR600720-3"/>
    </source>
</evidence>
<dbReference type="Pfam" id="PF01082">
    <property type="entry name" value="Cu2_monooxygen"/>
    <property type="match status" value="1"/>
</dbReference>
<organism evidence="18 19">
    <name type="scientific">Trichogramma brassicae</name>
    <dbReference type="NCBI Taxonomy" id="86971"/>
    <lineage>
        <taxon>Eukaryota</taxon>
        <taxon>Metazoa</taxon>
        <taxon>Ecdysozoa</taxon>
        <taxon>Arthropoda</taxon>
        <taxon>Hexapoda</taxon>
        <taxon>Insecta</taxon>
        <taxon>Pterygota</taxon>
        <taxon>Neoptera</taxon>
        <taxon>Endopterygota</taxon>
        <taxon>Hymenoptera</taxon>
        <taxon>Apocrita</taxon>
        <taxon>Proctotrupomorpha</taxon>
        <taxon>Chalcidoidea</taxon>
        <taxon>Trichogrammatidae</taxon>
        <taxon>Trichogramma</taxon>
    </lineage>
</organism>
<dbReference type="GO" id="GO:0004504">
    <property type="term" value="F:peptidylglycine monooxygenase activity"/>
    <property type="evidence" value="ECO:0007669"/>
    <property type="project" value="UniProtKB-EC"/>
</dbReference>
<dbReference type="GO" id="GO:0005576">
    <property type="term" value="C:extracellular region"/>
    <property type="evidence" value="ECO:0007669"/>
    <property type="project" value="UniProtKB-SubCell"/>
</dbReference>
<protein>
    <recommendedName>
        <fullName evidence="3">peptidylglycine monooxygenase</fullName>
        <ecNumber evidence="3">1.14.17.3</ecNumber>
    </recommendedName>
</protein>
<proteinExistence type="inferred from homology"/>
<dbReference type="InterPro" id="IPR036939">
    <property type="entry name" value="Cu2_ascorb_mOase_N_sf"/>
</dbReference>
<dbReference type="PRINTS" id="PR00790">
    <property type="entry name" value="PAMONOXGNASE"/>
</dbReference>